<evidence type="ECO:0000256" key="4">
    <source>
        <dbReference type="ARBA" id="ARBA00022618"/>
    </source>
</evidence>
<dbReference type="InterPro" id="IPR026579">
    <property type="entry name" value="FtsQ"/>
</dbReference>
<dbReference type="PROSITE" id="PS51779">
    <property type="entry name" value="POTRA"/>
    <property type="match status" value="1"/>
</dbReference>
<dbReference type="Pfam" id="PF08478">
    <property type="entry name" value="POTRA_1"/>
    <property type="match status" value="1"/>
</dbReference>
<accession>A0A1H7LL98</accession>
<evidence type="ECO:0000256" key="8">
    <source>
        <dbReference type="ARBA" id="ARBA00023306"/>
    </source>
</evidence>
<evidence type="ECO:0000256" key="1">
    <source>
        <dbReference type="ARBA" id="ARBA00004370"/>
    </source>
</evidence>
<keyword evidence="6 9" id="KW-1133">Transmembrane helix</keyword>
<dbReference type="InterPro" id="IPR005548">
    <property type="entry name" value="Cell_div_FtsQ/DivIB_C"/>
</dbReference>
<dbReference type="InterPro" id="IPR013685">
    <property type="entry name" value="POTRA_FtsQ_type"/>
</dbReference>
<evidence type="ECO:0000256" key="6">
    <source>
        <dbReference type="ARBA" id="ARBA00022989"/>
    </source>
</evidence>
<evidence type="ECO:0000313" key="12">
    <source>
        <dbReference type="EMBL" id="SEK99629.1"/>
    </source>
</evidence>
<dbReference type="InterPro" id="IPR045335">
    <property type="entry name" value="FtsQ_C_sf"/>
</dbReference>
<dbReference type="HAMAP" id="MF_00911">
    <property type="entry name" value="FtsQ_subfam"/>
    <property type="match status" value="1"/>
</dbReference>
<evidence type="ECO:0000256" key="9">
    <source>
        <dbReference type="HAMAP-Rule" id="MF_00911"/>
    </source>
</evidence>
<dbReference type="STRING" id="1429083.GCA_001885685_00472"/>
<dbReference type="Gene3D" id="3.40.50.11690">
    <property type="entry name" value="Cell division protein FtsQ/DivIB"/>
    <property type="match status" value="1"/>
</dbReference>
<feature type="compositionally biased region" description="Basic residues" evidence="10">
    <location>
        <begin position="8"/>
        <end position="21"/>
    </location>
</feature>
<dbReference type="GO" id="GO:0032153">
    <property type="term" value="C:cell division site"/>
    <property type="evidence" value="ECO:0007669"/>
    <property type="project" value="UniProtKB-UniRule"/>
</dbReference>
<proteinExistence type="inferred from homology"/>
<reference evidence="12 13" key="1">
    <citation type="submission" date="2016-10" db="EMBL/GenBank/DDBJ databases">
        <authorList>
            <person name="de Groot N.N."/>
        </authorList>
    </citation>
    <scope>NUCLEOTIDE SEQUENCE [LARGE SCALE GENOMIC DNA]</scope>
    <source>
        <strain evidence="12 13">JCM 19513</strain>
    </source>
</reference>
<protein>
    <recommendedName>
        <fullName evidence="9">Cell division protein FtsQ</fullName>
    </recommendedName>
</protein>
<evidence type="ECO:0000256" key="2">
    <source>
        <dbReference type="ARBA" id="ARBA00022475"/>
    </source>
</evidence>
<sequence>MRADPSLRHSHSPARKSKKAPVRGASRVVARPPLRERLNLSLPALNIAWLKQVSWPLLLAVLGYGSYELAERVLPYADRPIARISVQGDLSYVSQDAVRERMAPFIKASFFAVDIPGMQASLEQMPWISRVEVRRVWPDQVQVRLEEQLPVARWGDEALLNNMGKAFAPNEVTNYQHLPKLWGPRRAQVQVMQEYQLLSQILRPYGFSISRLEQREHGSWYLHTHQGIEFVLGQGRLIEKMRRFVTIYEKALKEKQDQVARVDLRYPQGLAVAWRAPANPEAPEQAAQAL</sequence>
<evidence type="ECO:0000256" key="5">
    <source>
        <dbReference type="ARBA" id="ARBA00022692"/>
    </source>
</evidence>
<comment type="similarity">
    <text evidence="9">Belongs to the FtsQ/DivIB family. FtsQ subfamily.</text>
</comment>
<dbReference type="AlphaFoldDB" id="A0A1H7LL98"/>
<keyword evidence="5 9" id="KW-0812">Transmembrane</keyword>
<feature type="domain" description="POTRA" evidence="11">
    <location>
        <begin position="79"/>
        <end position="148"/>
    </location>
</feature>
<keyword evidence="13" id="KW-1185">Reference proteome</keyword>
<evidence type="ECO:0000256" key="7">
    <source>
        <dbReference type="ARBA" id="ARBA00023136"/>
    </source>
</evidence>
<dbReference type="PANTHER" id="PTHR35851">
    <property type="entry name" value="CELL DIVISION PROTEIN FTSQ"/>
    <property type="match status" value="1"/>
</dbReference>
<dbReference type="InterPro" id="IPR034746">
    <property type="entry name" value="POTRA"/>
</dbReference>
<keyword evidence="4 9" id="KW-0132">Cell division</keyword>
<name>A0A1H7LL98_9GAMM</name>
<comment type="subunit">
    <text evidence="9">Part of a complex composed of FtsB, FtsL and FtsQ.</text>
</comment>
<dbReference type="Gene3D" id="3.10.20.310">
    <property type="entry name" value="membrane protein fhac"/>
    <property type="match status" value="1"/>
</dbReference>
<feature type="region of interest" description="Disordered" evidence="10">
    <location>
        <begin position="1"/>
        <end position="26"/>
    </location>
</feature>
<dbReference type="GO" id="GO:0043093">
    <property type="term" value="P:FtsZ-dependent cytokinesis"/>
    <property type="evidence" value="ECO:0007669"/>
    <property type="project" value="UniProtKB-UniRule"/>
</dbReference>
<comment type="subcellular location">
    <subcellularLocation>
        <location evidence="9">Cell inner membrane</location>
        <topology evidence="9">Single-pass type II membrane protein</topology>
    </subcellularLocation>
    <subcellularLocation>
        <location evidence="1">Membrane</location>
    </subcellularLocation>
    <text evidence="9">Localizes to the division septum.</text>
</comment>
<keyword evidence="8 9" id="KW-0131">Cell cycle</keyword>
<dbReference type="Pfam" id="PF03799">
    <property type="entry name" value="FtsQ_DivIB_C"/>
    <property type="match status" value="1"/>
</dbReference>
<dbReference type="PANTHER" id="PTHR35851:SF1">
    <property type="entry name" value="CELL DIVISION PROTEIN FTSQ"/>
    <property type="match status" value="1"/>
</dbReference>
<dbReference type="GO" id="GO:0005886">
    <property type="term" value="C:plasma membrane"/>
    <property type="evidence" value="ECO:0007669"/>
    <property type="project" value="UniProtKB-SubCell"/>
</dbReference>
<dbReference type="RefSeq" id="WP_074867122.1">
    <property type="nucleotide sequence ID" value="NZ_FOAS01000007.1"/>
</dbReference>
<dbReference type="Proteomes" id="UP000185766">
    <property type="component" value="Unassembled WGS sequence"/>
</dbReference>
<evidence type="ECO:0000259" key="11">
    <source>
        <dbReference type="PROSITE" id="PS51779"/>
    </source>
</evidence>
<gene>
    <name evidence="9" type="primary">ftsQ</name>
    <name evidence="12" type="ORF">SAMN05216214_10755</name>
</gene>
<organism evidence="12 13">
    <name type="scientific">Atopomonas hussainii</name>
    <dbReference type="NCBI Taxonomy" id="1429083"/>
    <lineage>
        <taxon>Bacteria</taxon>
        <taxon>Pseudomonadati</taxon>
        <taxon>Pseudomonadota</taxon>
        <taxon>Gammaproteobacteria</taxon>
        <taxon>Pseudomonadales</taxon>
        <taxon>Pseudomonadaceae</taxon>
        <taxon>Atopomonas</taxon>
    </lineage>
</organism>
<dbReference type="GO" id="GO:0090529">
    <property type="term" value="P:cell septum assembly"/>
    <property type="evidence" value="ECO:0007669"/>
    <property type="project" value="InterPro"/>
</dbReference>
<comment type="function">
    <text evidence="9">Essential cell division protein. May link together the upstream cell division proteins, which are predominantly cytoplasmic, with the downstream cell division proteins, which are predominantly periplasmic. May control correct divisome assembly.</text>
</comment>
<keyword evidence="2 9" id="KW-1003">Cell membrane</keyword>
<dbReference type="EMBL" id="FOAS01000007">
    <property type="protein sequence ID" value="SEK99629.1"/>
    <property type="molecule type" value="Genomic_DNA"/>
</dbReference>
<evidence type="ECO:0000313" key="13">
    <source>
        <dbReference type="Proteomes" id="UP000185766"/>
    </source>
</evidence>
<keyword evidence="7 9" id="KW-0472">Membrane</keyword>
<evidence type="ECO:0000256" key="3">
    <source>
        <dbReference type="ARBA" id="ARBA00022519"/>
    </source>
</evidence>
<keyword evidence="3 9" id="KW-0997">Cell inner membrane</keyword>
<evidence type="ECO:0000256" key="10">
    <source>
        <dbReference type="SAM" id="MobiDB-lite"/>
    </source>
</evidence>